<dbReference type="GO" id="GO:0051213">
    <property type="term" value="F:dioxygenase activity"/>
    <property type="evidence" value="ECO:0007669"/>
    <property type="project" value="UniProtKB-KW"/>
</dbReference>
<dbReference type="CDD" id="cd03469">
    <property type="entry name" value="Rieske_RO_Alpha_N"/>
    <property type="match status" value="1"/>
</dbReference>
<dbReference type="PRINTS" id="PR00090">
    <property type="entry name" value="RNGDIOXGNASE"/>
</dbReference>
<evidence type="ECO:0000256" key="4">
    <source>
        <dbReference type="ARBA" id="ARBA00023002"/>
    </source>
</evidence>
<evidence type="ECO:0000256" key="2">
    <source>
        <dbReference type="ARBA" id="ARBA00022714"/>
    </source>
</evidence>
<keyword evidence="7" id="KW-0520">NAD</keyword>
<dbReference type="PROSITE" id="PS51296">
    <property type="entry name" value="RIESKE"/>
    <property type="match status" value="1"/>
</dbReference>
<dbReference type="InterPro" id="IPR001663">
    <property type="entry name" value="Rng_hydr_dOase-A"/>
</dbReference>
<protein>
    <submittedName>
        <fullName evidence="9">Aromatic-ring-hydroxylating dioxygenase subunit alpha</fullName>
    </submittedName>
</protein>
<dbReference type="EMBL" id="NTJZ01000015">
    <property type="protein sequence ID" value="PDH32547.1"/>
    <property type="molecule type" value="Genomic_DNA"/>
</dbReference>
<dbReference type="PANTHER" id="PTHR43756:SF5">
    <property type="entry name" value="CHOLINE MONOOXYGENASE, CHLOROPLASTIC"/>
    <property type="match status" value="1"/>
</dbReference>
<dbReference type="GO" id="GO:0051537">
    <property type="term" value="F:2 iron, 2 sulfur cluster binding"/>
    <property type="evidence" value="ECO:0007669"/>
    <property type="project" value="UniProtKB-KW"/>
</dbReference>
<feature type="domain" description="Rieske" evidence="8">
    <location>
        <begin position="54"/>
        <end position="161"/>
    </location>
</feature>
<dbReference type="InterPro" id="IPR036922">
    <property type="entry name" value="Rieske_2Fe-2S_sf"/>
</dbReference>
<evidence type="ECO:0000259" key="8">
    <source>
        <dbReference type="PROSITE" id="PS51296"/>
    </source>
</evidence>
<organism evidence="9 10">
    <name type="scientific">OM182 bacterium MED-G28</name>
    <dbReference type="NCBI Taxonomy" id="1986256"/>
    <lineage>
        <taxon>Bacteria</taxon>
        <taxon>Pseudomonadati</taxon>
        <taxon>Pseudomonadota</taxon>
        <taxon>Gammaproteobacteria</taxon>
        <taxon>OMG group</taxon>
        <taxon>OM182 clade</taxon>
    </lineage>
</organism>
<keyword evidence="2" id="KW-0001">2Fe-2S</keyword>
<evidence type="ECO:0000256" key="5">
    <source>
        <dbReference type="ARBA" id="ARBA00023004"/>
    </source>
</evidence>
<dbReference type="Gene3D" id="3.90.380.10">
    <property type="entry name" value="Naphthalene 1,2-dioxygenase Alpha Subunit, Chain A, domain 1"/>
    <property type="match status" value="1"/>
</dbReference>
<dbReference type="PANTHER" id="PTHR43756">
    <property type="entry name" value="CHOLINE MONOOXYGENASE, CHLOROPLASTIC"/>
    <property type="match status" value="1"/>
</dbReference>
<dbReference type="Gene3D" id="2.102.10.10">
    <property type="entry name" value="Rieske [2Fe-2S] iron-sulphur domain"/>
    <property type="match status" value="1"/>
</dbReference>
<dbReference type="Pfam" id="PF00848">
    <property type="entry name" value="Ring_hydroxyl_A"/>
    <property type="match status" value="1"/>
</dbReference>
<sequence length="421" mass="48024">MKFIATNVDDSYRVLGERISAQQERSGFALDSYFYRSHLTYQRELERIIYKSWLYAGHISQIPNPGDYFLFDLGEDSIIINRDASGEVHAMHNICRHRGARVCEDLRGNRTSFVCPYHGWVYNDDGSLKVARDMNLLEGFNDADFGLKPVNYKVFEGLIFINCDIEAPDWSSELEKLSKPIQGYDLANAKIAESTLYKVDANWKLCLENYLECYHCATSHRAYAKSHSLKALACQAQPLNDAMMARAEEATAVEGITDEIVEYYSLAKQFGGCVCHSRYALYDGYVTGSEDGKPVAPLMGGFKGYDGGASDFHLGPLTFMLNYPDHCVLYRFIPRSLTQTDMQLVWFVRGDAEEGVDYSKKRVSWLWDQTTQEDEFIITRNSEGVNSHFFEPGPFHPEFEELSMMFVDWYLKALGPVSDKD</sequence>
<reference evidence="9 10" key="1">
    <citation type="submission" date="2017-08" db="EMBL/GenBank/DDBJ databases">
        <title>Fine stratification of microbial communities through a metagenomic profile of the photic zone.</title>
        <authorList>
            <person name="Haro-Moreno J.M."/>
            <person name="Lopez-Perez M."/>
            <person name="De La Torre J."/>
            <person name="Picazo A."/>
            <person name="Camacho A."/>
            <person name="Rodriguez-Valera F."/>
        </authorList>
    </citation>
    <scope>NUCLEOTIDE SEQUENCE [LARGE SCALE GENOMIC DNA]</scope>
    <source>
        <strain evidence="9">MED-G28</strain>
    </source>
</reference>
<comment type="caution">
    <text evidence="9">The sequence shown here is derived from an EMBL/GenBank/DDBJ whole genome shotgun (WGS) entry which is preliminary data.</text>
</comment>
<dbReference type="AlphaFoldDB" id="A0A2A5W8D9"/>
<dbReference type="GO" id="GO:0005506">
    <property type="term" value="F:iron ion binding"/>
    <property type="evidence" value="ECO:0007669"/>
    <property type="project" value="InterPro"/>
</dbReference>
<keyword evidence="9" id="KW-0223">Dioxygenase</keyword>
<evidence type="ECO:0000256" key="1">
    <source>
        <dbReference type="ARBA" id="ARBA00001962"/>
    </source>
</evidence>
<dbReference type="InterPro" id="IPR015881">
    <property type="entry name" value="ARHD_Rieske_2Fe_2S"/>
</dbReference>
<dbReference type="InterPro" id="IPR017941">
    <property type="entry name" value="Rieske_2Fe-2S"/>
</dbReference>
<keyword evidence="5" id="KW-0408">Iron</keyword>
<evidence type="ECO:0000313" key="9">
    <source>
        <dbReference type="EMBL" id="PDH32547.1"/>
    </source>
</evidence>
<evidence type="ECO:0000256" key="6">
    <source>
        <dbReference type="ARBA" id="ARBA00023014"/>
    </source>
</evidence>
<gene>
    <name evidence="9" type="ORF">CNF02_11550</name>
</gene>
<evidence type="ECO:0000256" key="7">
    <source>
        <dbReference type="ARBA" id="ARBA00023027"/>
    </source>
</evidence>
<dbReference type="Proteomes" id="UP000219329">
    <property type="component" value="Unassembled WGS sequence"/>
</dbReference>
<name>A0A2A5W8D9_9GAMM</name>
<keyword evidence="6" id="KW-0411">Iron-sulfur</keyword>
<comment type="cofactor">
    <cofactor evidence="1">
        <name>Fe cation</name>
        <dbReference type="ChEBI" id="CHEBI:24875"/>
    </cofactor>
</comment>
<evidence type="ECO:0000313" key="10">
    <source>
        <dbReference type="Proteomes" id="UP000219329"/>
    </source>
</evidence>
<dbReference type="InterPro" id="IPR015879">
    <property type="entry name" value="Ring_hydroxy_dOase_asu_C_dom"/>
</dbReference>
<dbReference type="PROSITE" id="PS00570">
    <property type="entry name" value="RING_HYDROXYL_ALPHA"/>
    <property type="match status" value="1"/>
</dbReference>
<accession>A0A2A5W8D9</accession>
<keyword evidence="4" id="KW-0560">Oxidoreductase</keyword>
<dbReference type="SUPFAM" id="SSF50022">
    <property type="entry name" value="ISP domain"/>
    <property type="match status" value="1"/>
</dbReference>
<keyword evidence="3" id="KW-0479">Metal-binding</keyword>
<dbReference type="SUPFAM" id="SSF55961">
    <property type="entry name" value="Bet v1-like"/>
    <property type="match status" value="1"/>
</dbReference>
<dbReference type="Pfam" id="PF00355">
    <property type="entry name" value="Rieske"/>
    <property type="match status" value="1"/>
</dbReference>
<evidence type="ECO:0000256" key="3">
    <source>
        <dbReference type="ARBA" id="ARBA00022723"/>
    </source>
</evidence>
<dbReference type="CDD" id="cd08884">
    <property type="entry name" value="RHO_alpha_C_GbcA-like"/>
    <property type="match status" value="1"/>
</dbReference>
<proteinExistence type="predicted"/>